<dbReference type="OrthoDB" id="6495095at2"/>
<dbReference type="KEGG" id="palk:PSAKL28_05580"/>
<dbReference type="NCBIfam" id="NF038402">
    <property type="entry name" value="TroA_like"/>
    <property type="match status" value="1"/>
</dbReference>
<reference evidence="4 5" key="1">
    <citation type="submission" date="2014-07" db="EMBL/GenBank/DDBJ databases">
        <authorList>
            <person name="Lee K."/>
            <person name="Lim J.Y."/>
            <person name="Hwang I."/>
        </authorList>
    </citation>
    <scope>NUCLEOTIDE SEQUENCE [LARGE SCALE GENOMIC DNA]</scope>
    <source>
        <strain evidence="4 5">KL28</strain>
    </source>
</reference>
<evidence type="ECO:0000256" key="1">
    <source>
        <dbReference type="ARBA" id="ARBA00022729"/>
    </source>
</evidence>
<name>A0A077F762_9PSED</name>
<dbReference type="InterPro" id="IPR050902">
    <property type="entry name" value="ABC_Transporter_SBP"/>
</dbReference>
<accession>A0A077F762</accession>
<dbReference type="EMBL" id="CP009048">
    <property type="protein sequence ID" value="AIL59794.1"/>
    <property type="molecule type" value="Genomic_DNA"/>
</dbReference>
<feature type="domain" description="Fe/B12 periplasmic-binding" evidence="3">
    <location>
        <begin position="21"/>
        <end position="268"/>
    </location>
</feature>
<dbReference type="eggNOG" id="COG0614">
    <property type="taxonomic scope" value="Bacteria"/>
</dbReference>
<organism evidence="4 5">
    <name type="scientific">Pseudomonas alkylphenolica</name>
    <dbReference type="NCBI Taxonomy" id="237609"/>
    <lineage>
        <taxon>Bacteria</taxon>
        <taxon>Pseudomonadati</taxon>
        <taxon>Pseudomonadota</taxon>
        <taxon>Gammaproteobacteria</taxon>
        <taxon>Pseudomonadales</taxon>
        <taxon>Pseudomonadaceae</taxon>
        <taxon>Pseudomonas</taxon>
    </lineage>
</organism>
<dbReference type="InterPro" id="IPR054828">
    <property type="entry name" value="Vit_B12_bind_prot"/>
</dbReference>
<proteinExistence type="predicted"/>
<gene>
    <name evidence="4" type="ORF">PSAKL28_05580</name>
</gene>
<evidence type="ECO:0000256" key="2">
    <source>
        <dbReference type="SAM" id="SignalP"/>
    </source>
</evidence>
<keyword evidence="1 2" id="KW-0732">Signal</keyword>
<dbReference type="AlphaFoldDB" id="A0A077F762"/>
<sequence length="269" mass="29417">MRGVLLLVLLALAAPLAAASRVVSLAPSLTEIVVELHATDLLVGMLDGGERPAALAQVPSVGRYGQIDMERLLSLKPDLLLLWPGSVPAAQRDQLTRLGIATYTADPHGIDELIEQIEAIGVQMGRAEQGRARAQQLREQFYKLRAQYHRQQPLRVFYQVWDKPLYTVGGGQIVSDALAVCGARNVFAELKVPAPQVNLESVLLRDPQVILASDQAQLDAWKAWPQVDAVRHGRLLLVPDKGLERPSGQMIEATARLCQVLDVKAPVSR</sequence>
<dbReference type="PANTHER" id="PTHR30535:SF34">
    <property type="entry name" value="MOLYBDATE-BINDING PROTEIN MOLA"/>
    <property type="match status" value="1"/>
</dbReference>
<evidence type="ECO:0000313" key="4">
    <source>
        <dbReference type="EMBL" id="AIL59794.1"/>
    </source>
</evidence>
<dbReference type="InterPro" id="IPR002491">
    <property type="entry name" value="ABC_transptr_periplasmic_BD"/>
</dbReference>
<dbReference type="SUPFAM" id="SSF53807">
    <property type="entry name" value="Helical backbone' metal receptor"/>
    <property type="match status" value="1"/>
</dbReference>
<dbReference type="GO" id="GO:0071281">
    <property type="term" value="P:cellular response to iron ion"/>
    <property type="evidence" value="ECO:0007669"/>
    <property type="project" value="TreeGrafter"/>
</dbReference>
<dbReference type="PANTHER" id="PTHR30535">
    <property type="entry name" value="VITAMIN B12-BINDING PROTEIN"/>
    <property type="match status" value="1"/>
</dbReference>
<dbReference type="CDD" id="cd01144">
    <property type="entry name" value="BtuF"/>
    <property type="match status" value="1"/>
</dbReference>
<evidence type="ECO:0000259" key="3">
    <source>
        <dbReference type="PROSITE" id="PS50983"/>
    </source>
</evidence>
<dbReference type="HOGENOM" id="CLU_038034_2_5_6"/>
<dbReference type="Gene3D" id="3.40.50.1980">
    <property type="entry name" value="Nitrogenase molybdenum iron protein domain"/>
    <property type="match status" value="2"/>
</dbReference>
<evidence type="ECO:0000313" key="5">
    <source>
        <dbReference type="Proteomes" id="UP000028931"/>
    </source>
</evidence>
<dbReference type="RefSeq" id="WP_038606285.1">
    <property type="nucleotide sequence ID" value="NZ_CP009048.1"/>
</dbReference>
<protein>
    <submittedName>
        <fullName evidence="4">Vitamin B12 transport system substrate-binding protein</fullName>
    </submittedName>
</protein>
<feature type="chain" id="PRO_5001718479" evidence="2">
    <location>
        <begin position="20"/>
        <end position="269"/>
    </location>
</feature>
<dbReference type="Pfam" id="PF01497">
    <property type="entry name" value="Peripla_BP_2"/>
    <property type="match status" value="1"/>
</dbReference>
<dbReference type="Proteomes" id="UP000028931">
    <property type="component" value="Chromosome"/>
</dbReference>
<dbReference type="PROSITE" id="PS50983">
    <property type="entry name" value="FE_B12_PBP"/>
    <property type="match status" value="1"/>
</dbReference>
<feature type="signal peptide" evidence="2">
    <location>
        <begin position="1"/>
        <end position="19"/>
    </location>
</feature>